<feature type="region of interest" description="Disordered" evidence="1">
    <location>
        <begin position="62"/>
        <end position="82"/>
    </location>
</feature>
<organism evidence="2 3">
    <name type="scientific">Elysia marginata</name>
    <dbReference type="NCBI Taxonomy" id="1093978"/>
    <lineage>
        <taxon>Eukaryota</taxon>
        <taxon>Metazoa</taxon>
        <taxon>Spiralia</taxon>
        <taxon>Lophotrochozoa</taxon>
        <taxon>Mollusca</taxon>
        <taxon>Gastropoda</taxon>
        <taxon>Heterobranchia</taxon>
        <taxon>Euthyneura</taxon>
        <taxon>Panpulmonata</taxon>
        <taxon>Sacoglossa</taxon>
        <taxon>Placobranchoidea</taxon>
        <taxon>Plakobranchidae</taxon>
        <taxon>Elysia</taxon>
    </lineage>
</organism>
<dbReference type="EMBL" id="BMAT01001109">
    <property type="protein sequence ID" value="GFR79768.1"/>
    <property type="molecule type" value="Genomic_DNA"/>
</dbReference>
<comment type="caution">
    <text evidence="2">The sequence shown here is derived from an EMBL/GenBank/DDBJ whole genome shotgun (WGS) entry which is preliminary data.</text>
</comment>
<gene>
    <name evidence="2" type="ORF">ElyMa_000563300</name>
</gene>
<protein>
    <recommendedName>
        <fullName evidence="4">Sema domain-containing protein</fullName>
    </recommendedName>
</protein>
<evidence type="ECO:0008006" key="4">
    <source>
        <dbReference type="Google" id="ProtNLM"/>
    </source>
</evidence>
<name>A0AAV4G2G4_9GAST</name>
<evidence type="ECO:0000313" key="2">
    <source>
        <dbReference type="EMBL" id="GFR79768.1"/>
    </source>
</evidence>
<sequence length="82" mass="8604">MTVVTITKEVLKMSFYCGRAVKGSPLSLDAGPPLGSLCTDRGPVLFVASPAFLNENDKVIRHGAPSSPPVVTRDRAGANSSF</sequence>
<proteinExistence type="predicted"/>
<accession>A0AAV4G2G4</accession>
<evidence type="ECO:0000256" key="1">
    <source>
        <dbReference type="SAM" id="MobiDB-lite"/>
    </source>
</evidence>
<evidence type="ECO:0000313" key="3">
    <source>
        <dbReference type="Proteomes" id="UP000762676"/>
    </source>
</evidence>
<reference evidence="2 3" key="1">
    <citation type="journal article" date="2021" name="Elife">
        <title>Chloroplast acquisition without the gene transfer in kleptoplastic sea slugs, Plakobranchus ocellatus.</title>
        <authorList>
            <person name="Maeda T."/>
            <person name="Takahashi S."/>
            <person name="Yoshida T."/>
            <person name="Shimamura S."/>
            <person name="Takaki Y."/>
            <person name="Nagai Y."/>
            <person name="Toyoda A."/>
            <person name="Suzuki Y."/>
            <person name="Arimoto A."/>
            <person name="Ishii H."/>
            <person name="Satoh N."/>
            <person name="Nishiyama T."/>
            <person name="Hasebe M."/>
            <person name="Maruyama T."/>
            <person name="Minagawa J."/>
            <person name="Obokata J."/>
            <person name="Shigenobu S."/>
        </authorList>
    </citation>
    <scope>NUCLEOTIDE SEQUENCE [LARGE SCALE GENOMIC DNA]</scope>
</reference>
<keyword evidence="3" id="KW-1185">Reference proteome</keyword>
<dbReference type="AlphaFoldDB" id="A0AAV4G2G4"/>
<dbReference type="Proteomes" id="UP000762676">
    <property type="component" value="Unassembled WGS sequence"/>
</dbReference>